<keyword evidence="5 6" id="KW-0472">Membrane</keyword>
<feature type="transmembrane region" description="Helical" evidence="6">
    <location>
        <begin position="48"/>
        <end position="71"/>
    </location>
</feature>
<keyword evidence="2" id="KW-1003">Cell membrane</keyword>
<gene>
    <name evidence="7" type="ORF">UR35_C0001G0050</name>
</gene>
<feature type="transmembrane region" description="Helical" evidence="6">
    <location>
        <begin position="219"/>
        <end position="240"/>
    </location>
</feature>
<accession>A0A0F9ZMH7</accession>
<feature type="transmembrane region" description="Helical" evidence="6">
    <location>
        <begin position="361"/>
        <end position="377"/>
    </location>
</feature>
<keyword evidence="4 6" id="KW-1133">Transmembrane helix</keyword>
<evidence type="ECO:0000256" key="6">
    <source>
        <dbReference type="SAM" id="Phobius"/>
    </source>
</evidence>
<evidence type="ECO:0000256" key="5">
    <source>
        <dbReference type="ARBA" id="ARBA00023136"/>
    </source>
</evidence>
<dbReference type="AlphaFoldDB" id="A0A0F9ZMH7"/>
<proteinExistence type="predicted"/>
<sequence>MKKIKDLMKHPLFSGSAIMFVGSMGANAINYLYHLIMGRLLGPVEYGILASLYSIMYLISIIPSSASVSIVKYISSSKSINVYSVYSEINKFIFKISLIISLLILFSSKVIANFLNIDNLLSIILLAPVLFLSLVTLVNQATSQGLIKFVGHIVPNLISSVFKLLLGIFFIYIGWSVAGAMFAVTIGALFAYFYSFNFIKKHISKTKLRKIDIMPFIRYSAPVLLQSLAFTSIFTIDVMLAKHFLDPFSAGIYAALSTLGKIIFFATSPVTATMFPVISKRISLKQEYKKIFFLSLLATFAIAFVITCFYWIFPNIAIGVLYGREYISAKTDLVWMGFFILFYTLSNLIVNFFLSIGKLKIVIIPILAALIQILVIWTNHDSITEIIQISFYTTLTMFILLIGYTGYNLIYEPKRL</sequence>
<feature type="transmembrane region" description="Helical" evidence="6">
    <location>
        <begin position="153"/>
        <end position="173"/>
    </location>
</feature>
<feature type="transmembrane region" description="Helical" evidence="6">
    <location>
        <begin position="291"/>
        <end position="313"/>
    </location>
</feature>
<evidence type="ECO:0000256" key="2">
    <source>
        <dbReference type="ARBA" id="ARBA00022475"/>
    </source>
</evidence>
<feature type="transmembrane region" description="Helical" evidence="6">
    <location>
        <begin position="333"/>
        <end position="354"/>
    </location>
</feature>
<comment type="subcellular location">
    <subcellularLocation>
        <location evidence="1">Cell membrane</location>
        <topology evidence="1">Multi-pass membrane protein</topology>
    </subcellularLocation>
</comment>
<keyword evidence="3 6" id="KW-0812">Transmembrane</keyword>
<protein>
    <submittedName>
        <fullName evidence="7">Polysaccharide biosynthesis protein</fullName>
    </submittedName>
</protein>
<comment type="caution">
    <text evidence="7">The sequence shown here is derived from an EMBL/GenBank/DDBJ whole genome shotgun (WGS) entry which is preliminary data.</text>
</comment>
<feature type="transmembrane region" description="Helical" evidence="6">
    <location>
        <begin position="179"/>
        <end position="199"/>
    </location>
</feature>
<feature type="transmembrane region" description="Helical" evidence="6">
    <location>
        <begin position="389"/>
        <end position="410"/>
    </location>
</feature>
<evidence type="ECO:0000256" key="4">
    <source>
        <dbReference type="ARBA" id="ARBA00022989"/>
    </source>
</evidence>
<evidence type="ECO:0000256" key="1">
    <source>
        <dbReference type="ARBA" id="ARBA00004651"/>
    </source>
</evidence>
<evidence type="ECO:0000313" key="8">
    <source>
        <dbReference type="Proteomes" id="UP000034778"/>
    </source>
</evidence>
<feature type="transmembrane region" description="Helical" evidence="6">
    <location>
        <begin position="12"/>
        <end position="36"/>
    </location>
</feature>
<dbReference type="InterPro" id="IPR050833">
    <property type="entry name" value="Poly_Biosynth_Transport"/>
</dbReference>
<feature type="transmembrane region" description="Helical" evidence="6">
    <location>
        <begin position="92"/>
        <end position="114"/>
    </location>
</feature>
<feature type="transmembrane region" description="Helical" evidence="6">
    <location>
        <begin position="252"/>
        <end position="279"/>
    </location>
</feature>
<dbReference type="PANTHER" id="PTHR30250:SF28">
    <property type="entry name" value="POLYSACCHARIDE BIOSYNTHESIS PROTEIN"/>
    <property type="match status" value="1"/>
</dbReference>
<dbReference type="GO" id="GO:0005886">
    <property type="term" value="C:plasma membrane"/>
    <property type="evidence" value="ECO:0007669"/>
    <property type="project" value="UniProtKB-SubCell"/>
</dbReference>
<name>A0A0F9ZMH7_9BACT</name>
<dbReference type="EMBL" id="LBOW01000001">
    <property type="protein sequence ID" value="KKP45453.1"/>
    <property type="molecule type" value="Genomic_DNA"/>
</dbReference>
<evidence type="ECO:0000313" key="7">
    <source>
        <dbReference type="EMBL" id="KKP45453.1"/>
    </source>
</evidence>
<feature type="transmembrane region" description="Helical" evidence="6">
    <location>
        <begin position="120"/>
        <end position="141"/>
    </location>
</feature>
<organism evidence="7 8">
    <name type="scientific">Candidatus Woesebacteria bacterium GW2011_GWB1_33_22</name>
    <dbReference type="NCBI Taxonomy" id="1618566"/>
    <lineage>
        <taxon>Bacteria</taxon>
        <taxon>Candidatus Woeseibacteriota</taxon>
    </lineage>
</organism>
<evidence type="ECO:0000256" key="3">
    <source>
        <dbReference type="ARBA" id="ARBA00022692"/>
    </source>
</evidence>
<dbReference type="STRING" id="1618566.UR35_C0001G0050"/>
<dbReference type="Pfam" id="PF13440">
    <property type="entry name" value="Polysacc_synt_3"/>
    <property type="match status" value="1"/>
</dbReference>
<dbReference type="Proteomes" id="UP000034778">
    <property type="component" value="Unassembled WGS sequence"/>
</dbReference>
<reference evidence="7 8" key="1">
    <citation type="journal article" date="2015" name="Nature">
        <title>rRNA introns, odd ribosomes, and small enigmatic genomes across a large radiation of phyla.</title>
        <authorList>
            <person name="Brown C.T."/>
            <person name="Hug L.A."/>
            <person name="Thomas B.C."/>
            <person name="Sharon I."/>
            <person name="Castelle C.J."/>
            <person name="Singh A."/>
            <person name="Wilkins M.J."/>
            <person name="Williams K.H."/>
            <person name="Banfield J.F."/>
        </authorList>
    </citation>
    <scope>NUCLEOTIDE SEQUENCE [LARGE SCALE GENOMIC DNA]</scope>
</reference>
<dbReference type="PANTHER" id="PTHR30250">
    <property type="entry name" value="PST FAMILY PREDICTED COLANIC ACID TRANSPORTER"/>
    <property type="match status" value="1"/>
</dbReference>